<dbReference type="SUPFAM" id="SSF109604">
    <property type="entry name" value="HD-domain/PDEase-like"/>
    <property type="match status" value="1"/>
</dbReference>
<evidence type="ECO:0000259" key="1">
    <source>
        <dbReference type="SMART" id="SM00471"/>
    </source>
</evidence>
<dbReference type="PANTHER" id="PTHR33594:SF1">
    <property type="entry name" value="HD_PDEASE DOMAIN-CONTAINING PROTEIN"/>
    <property type="match status" value="1"/>
</dbReference>
<proteinExistence type="predicted"/>
<dbReference type="InterPro" id="IPR003607">
    <property type="entry name" value="HD/PDEase_dom"/>
</dbReference>
<evidence type="ECO:0000313" key="3">
    <source>
        <dbReference type="Proteomes" id="UP001174691"/>
    </source>
</evidence>
<protein>
    <submittedName>
        <fullName evidence="2">HD domain-containing protein</fullName>
    </submittedName>
</protein>
<dbReference type="Pfam" id="PF01966">
    <property type="entry name" value="HD"/>
    <property type="match status" value="1"/>
</dbReference>
<dbReference type="PANTHER" id="PTHR33594">
    <property type="entry name" value="SUPERFAMILY HYDROLASE, PUTATIVE (AFU_ORTHOLOGUE AFUA_1G03035)-RELATED"/>
    <property type="match status" value="1"/>
</dbReference>
<accession>A0AA38VQ28</accession>
<comment type="caution">
    <text evidence="2">The sequence shown here is derived from an EMBL/GenBank/DDBJ whole genome shotgun (WGS) entry which is preliminary data.</text>
</comment>
<evidence type="ECO:0000313" key="2">
    <source>
        <dbReference type="EMBL" id="KAJ9165426.1"/>
    </source>
</evidence>
<dbReference type="Gene3D" id="1.10.3210.50">
    <property type="match status" value="1"/>
</dbReference>
<reference evidence="2" key="1">
    <citation type="submission" date="2022-07" db="EMBL/GenBank/DDBJ databases">
        <title>Fungi with potential for degradation of polypropylene.</title>
        <authorList>
            <person name="Gostincar C."/>
        </authorList>
    </citation>
    <scope>NUCLEOTIDE SEQUENCE</scope>
    <source>
        <strain evidence="2">EXF-13287</strain>
    </source>
</reference>
<keyword evidence="3" id="KW-1185">Reference proteome</keyword>
<name>A0AA38VQ28_9PEZI</name>
<sequence length="226" mass="24694">MSPAPALESLLTTDPLLSQSYAFIKDYMSHYDASHDLSHIQRVVRLAHSIFLASPASPPLDLRTVLLAALLHDVGDKKYLAPNQDPTTLVSSTLLSFSCPPPLAEKVQAICLGVSYSTEIKNPAKTAELVREFPELAVVQDADRLDAIGAVGVGRMFTYGGAKTERDLAGTMEHLDEKLVRLEGMMKTDEGRRLAKERTERLRVFRGWWVEETGGEGGEEGGQGGE</sequence>
<gene>
    <name evidence="2" type="ORF">NKR19_g434</name>
</gene>
<dbReference type="SMART" id="SM00471">
    <property type="entry name" value="HDc"/>
    <property type="match status" value="1"/>
</dbReference>
<feature type="domain" description="HD/PDEase" evidence="1">
    <location>
        <begin position="32"/>
        <end position="157"/>
    </location>
</feature>
<dbReference type="InterPro" id="IPR006674">
    <property type="entry name" value="HD_domain"/>
</dbReference>
<dbReference type="EMBL" id="JANBVN010000004">
    <property type="protein sequence ID" value="KAJ9165426.1"/>
    <property type="molecule type" value="Genomic_DNA"/>
</dbReference>
<dbReference type="Proteomes" id="UP001174691">
    <property type="component" value="Unassembled WGS sequence"/>
</dbReference>
<dbReference type="AlphaFoldDB" id="A0AA38VQ28"/>
<organism evidence="2 3">
    <name type="scientific">Coniochaeta hoffmannii</name>
    <dbReference type="NCBI Taxonomy" id="91930"/>
    <lineage>
        <taxon>Eukaryota</taxon>
        <taxon>Fungi</taxon>
        <taxon>Dikarya</taxon>
        <taxon>Ascomycota</taxon>
        <taxon>Pezizomycotina</taxon>
        <taxon>Sordariomycetes</taxon>
        <taxon>Sordariomycetidae</taxon>
        <taxon>Coniochaetales</taxon>
        <taxon>Coniochaetaceae</taxon>
        <taxon>Coniochaeta</taxon>
    </lineage>
</organism>
<dbReference type="CDD" id="cd00077">
    <property type="entry name" value="HDc"/>
    <property type="match status" value="1"/>
</dbReference>